<protein>
    <submittedName>
        <fullName evidence="2">Uncharacterized protein</fullName>
    </submittedName>
</protein>
<feature type="signal peptide" evidence="1">
    <location>
        <begin position="1"/>
        <end position="23"/>
    </location>
</feature>
<name>W9VLT9_9EURO</name>
<comment type="caution">
    <text evidence="2">The sequence shown here is derived from an EMBL/GenBank/DDBJ whole genome shotgun (WGS) entry which is preliminary data.</text>
</comment>
<dbReference type="AlphaFoldDB" id="W9VLT9"/>
<keyword evidence="1" id="KW-0732">Signal</keyword>
<keyword evidence="3" id="KW-1185">Reference proteome</keyword>
<evidence type="ECO:0000313" key="2">
    <source>
        <dbReference type="EMBL" id="EXJ56473.1"/>
    </source>
</evidence>
<dbReference type="RefSeq" id="XP_007759007.1">
    <property type="nucleotide sequence ID" value="XM_007760817.1"/>
</dbReference>
<dbReference type="OrthoDB" id="4158736at2759"/>
<dbReference type="Proteomes" id="UP000019473">
    <property type="component" value="Unassembled WGS sequence"/>
</dbReference>
<dbReference type="EMBL" id="AMGW01000005">
    <property type="protein sequence ID" value="EXJ56473.1"/>
    <property type="molecule type" value="Genomic_DNA"/>
</dbReference>
<proteinExistence type="predicted"/>
<accession>W9VLT9</accession>
<gene>
    <name evidence="2" type="ORF">A1O7_06817</name>
</gene>
<sequence>MYAHKITTVGAVALLLGCQLLVAALPASDYMWTRINTERYFASVEDCVNNEKDCLWPALSNRLIGSHEQLVPAVKDPAAAYPLDTRTLPAAAATATAVTDALATTSPCVQHVPHSTTTTTAVPDLWLELQRRDVALEDIPKSDHNSDHRGPIGLWPCFSGLGPLCLPGWTPYEIPSCVCFREPDATTKAG</sequence>
<reference evidence="2 3" key="1">
    <citation type="submission" date="2013-03" db="EMBL/GenBank/DDBJ databases">
        <title>The Genome Sequence of Cladophialophora yegresii CBS 114405.</title>
        <authorList>
            <consortium name="The Broad Institute Genomics Platform"/>
            <person name="Cuomo C."/>
            <person name="de Hoog S."/>
            <person name="Gorbushina A."/>
            <person name="Walker B."/>
            <person name="Young S.K."/>
            <person name="Zeng Q."/>
            <person name="Gargeya S."/>
            <person name="Fitzgerald M."/>
            <person name="Haas B."/>
            <person name="Abouelleil A."/>
            <person name="Allen A.W."/>
            <person name="Alvarado L."/>
            <person name="Arachchi H.M."/>
            <person name="Berlin A.M."/>
            <person name="Chapman S.B."/>
            <person name="Gainer-Dewar J."/>
            <person name="Goldberg J."/>
            <person name="Griggs A."/>
            <person name="Gujja S."/>
            <person name="Hansen M."/>
            <person name="Howarth C."/>
            <person name="Imamovic A."/>
            <person name="Ireland A."/>
            <person name="Larimer J."/>
            <person name="McCowan C."/>
            <person name="Murphy C."/>
            <person name="Pearson M."/>
            <person name="Poon T.W."/>
            <person name="Priest M."/>
            <person name="Roberts A."/>
            <person name="Saif S."/>
            <person name="Shea T."/>
            <person name="Sisk P."/>
            <person name="Sykes S."/>
            <person name="Wortman J."/>
            <person name="Nusbaum C."/>
            <person name="Birren B."/>
        </authorList>
    </citation>
    <scope>NUCLEOTIDE SEQUENCE [LARGE SCALE GENOMIC DNA]</scope>
    <source>
        <strain evidence="2 3">CBS 114405</strain>
    </source>
</reference>
<dbReference type="HOGENOM" id="CLU_1503474_0_0_1"/>
<evidence type="ECO:0000256" key="1">
    <source>
        <dbReference type="SAM" id="SignalP"/>
    </source>
</evidence>
<dbReference type="GeneID" id="19181392"/>
<evidence type="ECO:0000313" key="3">
    <source>
        <dbReference type="Proteomes" id="UP000019473"/>
    </source>
</evidence>
<organism evidence="2 3">
    <name type="scientific">Cladophialophora yegresii CBS 114405</name>
    <dbReference type="NCBI Taxonomy" id="1182544"/>
    <lineage>
        <taxon>Eukaryota</taxon>
        <taxon>Fungi</taxon>
        <taxon>Dikarya</taxon>
        <taxon>Ascomycota</taxon>
        <taxon>Pezizomycotina</taxon>
        <taxon>Eurotiomycetes</taxon>
        <taxon>Chaetothyriomycetidae</taxon>
        <taxon>Chaetothyriales</taxon>
        <taxon>Herpotrichiellaceae</taxon>
        <taxon>Cladophialophora</taxon>
    </lineage>
</organism>
<dbReference type="PROSITE" id="PS51257">
    <property type="entry name" value="PROKAR_LIPOPROTEIN"/>
    <property type="match status" value="1"/>
</dbReference>
<feature type="chain" id="PRO_5004930347" evidence="1">
    <location>
        <begin position="24"/>
        <end position="190"/>
    </location>
</feature>
<dbReference type="VEuPathDB" id="FungiDB:A1O7_06817"/>